<sequence length="143" mass="15026">MLRGGTPVGWNREEVIFGKSEVSSPIPAPPPASTTGHYTTVSLMTQASFPLLPSESLPRLVSNRGSPCCPLHGEAMCLGPVVTQGLTGPALPSLLLLLLSPPQKAASGAGTCPFHMAAPAAAQGATWDMWMHNEVCLINERRQ</sequence>
<proteinExistence type="predicted"/>
<comment type="caution">
    <text evidence="1">The sequence shown here is derived from an EMBL/GenBank/DDBJ whole genome shotgun (WGS) entry which is preliminary data.</text>
</comment>
<protein>
    <submittedName>
        <fullName evidence="1">Uncharacterized protein</fullName>
    </submittedName>
</protein>
<dbReference type="Proteomes" id="UP000527355">
    <property type="component" value="Unassembled WGS sequence"/>
</dbReference>
<accession>A0A7J7RCQ3</accession>
<dbReference type="AlphaFoldDB" id="A0A7J7RCQ3"/>
<name>A0A7J7RCQ3_MYOMY</name>
<evidence type="ECO:0000313" key="2">
    <source>
        <dbReference type="Proteomes" id="UP000527355"/>
    </source>
</evidence>
<gene>
    <name evidence="1" type="ORF">mMyoMyo1_010835</name>
</gene>
<evidence type="ECO:0000313" key="1">
    <source>
        <dbReference type="EMBL" id="KAF6273853.1"/>
    </source>
</evidence>
<keyword evidence="2" id="KW-1185">Reference proteome</keyword>
<dbReference type="EMBL" id="JABWUV010000031">
    <property type="protein sequence ID" value="KAF6273853.1"/>
    <property type="molecule type" value="Genomic_DNA"/>
</dbReference>
<reference evidence="1 2" key="1">
    <citation type="journal article" date="2020" name="Nature">
        <title>Six reference-quality genomes reveal evolution of bat adaptations.</title>
        <authorList>
            <person name="Jebb D."/>
            <person name="Huang Z."/>
            <person name="Pippel M."/>
            <person name="Hughes G.M."/>
            <person name="Lavrichenko K."/>
            <person name="Devanna P."/>
            <person name="Winkler S."/>
            <person name="Jermiin L.S."/>
            <person name="Skirmuntt E.C."/>
            <person name="Katzourakis A."/>
            <person name="Burkitt-Gray L."/>
            <person name="Ray D.A."/>
            <person name="Sullivan K.A.M."/>
            <person name="Roscito J.G."/>
            <person name="Kirilenko B.M."/>
            <person name="Davalos L.M."/>
            <person name="Corthals A.P."/>
            <person name="Power M.L."/>
            <person name="Jones G."/>
            <person name="Ransome R.D."/>
            <person name="Dechmann D.K.N."/>
            <person name="Locatelli A.G."/>
            <person name="Puechmaille S.J."/>
            <person name="Fedrigo O."/>
            <person name="Jarvis E.D."/>
            <person name="Hiller M."/>
            <person name="Vernes S.C."/>
            <person name="Myers E.W."/>
            <person name="Teeling E.C."/>
        </authorList>
    </citation>
    <scope>NUCLEOTIDE SEQUENCE [LARGE SCALE GENOMIC DNA]</scope>
    <source>
        <strain evidence="1">MMyoMyo1</strain>
        <tissue evidence="1">Flight muscle</tissue>
    </source>
</reference>
<organism evidence="1 2">
    <name type="scientific">Myotis myotis</name>
    <name type="common">Greater mouse-eared bat</name>
    <name type="synonym">Vespertilio myotis</name>
    <dbReference type="NCBI Taxonomy" id="51298"/>
    <lineage>
        <taxon>Eukaryota</taxon>
        <taxon>Metazoa</taxon>
        <taxon>Chordata</taxon>
        <taxon>Craniata</taxon>
        <taxon>Vertebrata</taxon>
        <taxon>Euteleostomi</taxon>
        <taxon>Mammalia</taxon>
        <taxon>Eutheria</taxon>
        <taxon>Laurasiatheria</taxon>
        <taxon>Chiroptera</taxon>
        <taxon>Yangochiroptera</taxon>
        <taxon>Vespertilionidae</taxon>
        <taxon>Myotis</taxon>
    </lineage>
</organism>